<dbReference type="RefSeq" id="WP_087148367.1">
    <property type="nucleotide sequence ID" value="NZ_FUKJ01000436.1"/>
</dbReference>
<dbReference type="OrthoDB" id="532567at2"/>
<gene>
    <name evidence="1" type="ORF">CRENPOLYSF2_700007</name>
</gene>
<name>A0A1R4HHN2_9GAMM</name>
<reference evidence="2" key="1">
    <citation type="submission" date="2017-02" db="EMBL/GenBank/DDBJ databases">
        <authorList>
            <person name="Daims H."/>
        </authorList>
    </citation>
    <scope>NUCLEOTIDE SEQUENCE [LARGE SCALE GENOMIC DNA]</scope>
</reference>
<dbReference type="AlphaFoldDB" id="A0A1R4HHN2"/>
<proteinExistence type="predicted"/>
<protein>
    <submittedName>
        <fullName evidence="1">Uncharacterized protein</fullName>
    </submittedName>
</protein>
<organism evidence="1 2">
    <name type="scientific">Crenothrix polyspora</name>
    <dbReference type="NCBI Taxonomy" id="360316"/>
    <lineage>
        <taxon>Bacteria</taxon>
        <taxon>Pseudomonadati</taxon>
        <taxon>Pseudomonadota</taxon>
        <taxon>Gammaproteobacteria</taxon>
        <taxon>Methylococcales</taxon>
        <taxon>Crenotrichaceae</taxon>
        <taxon>Crenothrix</taxon>
    </lineage>
</organism>
<evidence type="ECO:0000313" key="1">
    <source>
        <dbReference type="EMBL" id="SJM95758.1"/>
    </source>
</evidence>
<keyword evidence="2" id="KW-1185">Reference proteome</keyword>
<dbReference type="Proteomes" id="UP000195442">
    <property type="component" value="Unassembled WGS sequence"/>
</dbReference>
<accession>A0A1R4HHN2</accession>
<dbReference type="EMBL" id="FUKJ01000436">
    <property type="protein sequence ID" value="SJM95758.1"/>
    <property type="molecule type" value="Genomic_DNA"/>
</dbReference>
<evidence type="ECO:0000313" key="2">
    <source>
        <dbReference type="Proteomes" id="UP000195442"/>
    </source>
</evidence>
<sequence length="69" mass="7778">MNKTETGYELRPEYDVTSLQITKLGSKHKSFGDLIRLDPDVALAFPNSEAVNEALRYLIDLAKRPNLLS</sequence>